<accession>A0A009RPB3</accession>
<feature type="non-terminal residue" evidence="2">
    <location>
        <position position="44"/>
    </location>
</feature>
<dbReference type="AlphaFoldDB" id="A0A009RPB3"/>
<dbReference type="EMBL" id="JEXJ01000369">
    <property type="protein sequence ID" value="EXC35761.1"/>
    <property type="molecule type" value="Genomic_DNA"/>
</dbReference>
<dbReference type="Proteomes" id="UP000020735">
    <property type="component" value="Unassembled WGS sequence"/>
</dbReference>
<gene>
    <name evidence="2" type="ORF">J529_4659</name>
</gene>
<name>A0A009RPB3_ACIBA</name>
<evidence type="ECO:0000313" key="2">
    <source>
        <dbReference type="EMBL" id="EXC35761.1"/>
    </source>
</evidence>
<proteinExistence type="predicted"/>
<keyword evidence="1" id="KW-0472">Membrane</keyword>
<keyword evidence="1" id="KW-0812">Transmembrane</keyword>
<reference evidence="2 3" key="1">
    <citation type="submission" date="2014-02" db="EMBL/GenBank/DDBJ databases">
        <title>Comparative genomics and transcriptomics to identify genetic mechanisms underlying the emergence of carbapenem resistant Acinetobacter baumannii (CRAb).</title>
        <authorList>
            <person name="Harris A.D."/>
            <person name="Johnson K.J."/>
            <person name="George J."/>
            <person name="Shefchek K."/>
            <person name="Daugherty S.C."/>
            <person name="Parankush S."/>
            <person name="Sadzewicz L."/>
            <person name="Tallon L."/>
            <person name="Sengamalay N."/>
            <person name="Hazen T.H."/>
            <person name="Rasko D.A."/>
        </authorList>
    </citation>
    <scope>NUCLEOTIDE SEQUENCE [LARGE SCALE GENOMIC DNA]</scope>
    <source>
        <strain evidence="2 3">99063</strain>
    </source>
</reference>
<feature type="transmembrane region" description="Helical" evidence="1">
    <location>
        <begin position="14"/>
        <end position="35"/>
    </location>
</feature>
<keyword evidence="1" id="KW-1133">Transmembrane helix</keyword>
<organism evidence="2 3">
    <name type="scientific">Acinetobacter baumannii 99063</name>
    <dbReference type="NCBI Taxonomy" id="1310630"/>
    <lineage>
        <taxon>Bacteria</taxon>
        <taxon>Pseudomonadati</taxon>
        <taxon>Pseudomonadota</taxon>
        <taxon>Gammaproteobacteria</taxon>
        <taxon>Moraxellales</taxon>
        <taxon>Moraxellaceae</taxon>
        <taxon>Acinetobacter</taxon>
        <taxon>Acinetobacter calcoaceticus/baumannii complex</taxon>
    </lineage>
</organism>
<evidence type="ECO:0000256" key="1">
    <source>
        <dbReference type="SAM" id="Phobius"/>
    </source>
</evidence>
<protein>
    <submittedName>
        <fullName evidence="2">Uncharacterized protein</fullName>
    </submittedName>
</protein>
<evidence type="ECO:0000313" key="3">
    <source>
        <dbReference type="Proteomes" id="UP000020735"/>
    </source>
</evidence>
<sequence>MAKLLSYPKEFAHAYYFLFIGFCQILSIDTAETVFKTALGFLHL</sequence>
<comment type="caution">
    <text evidence="2">The sequence shown here is derived from an EMBL/GenBank/DDBJ whole genome shotgun (WGS) entry which is preliminary data.</text>
</comment>